<feature type="compositionally biased region" description="Low complexity" evidence="1">
    <location>
        <begin position="33"/>
        <end position="52"/>
    </location>
</feature>
<proteinExistence type="predicted"/>
<reference evidence="2" key="1">
    <citation type="submission" date="2018-05" db="EMBL/GenBank/DDBJ databases">
        <authorList>
            <person name="Lanie J.A."/>
            <person name="Ng W.-L."/>
            <person name="Kazmierczak K.M."/>
            <person name="Andrzejewski T.M."/>
            <person name="Davidsen T.M."/>
            <person name="Wayne K.J."/>
            <person name="Tettelin H."/>
            <person name="Glass J.I."/>
            <person name="Rusch D."/>
            <person name="Podicherti R."/>
            <person name="Tsui H.-C.T."/>
            <person name="Winkler M.E."/>
        </authorList>
    </citation>
    <scope>NUCLEOTIDE SEQUENCE</scope>
</reference>
<gene>
    <name evidence="2" type="ORF">METZ01_LOCUS181267</name>
</gene>
<dbReference type="AlphaFoldDB" id="A0A382CSY4"/>
<feature type="non-terminal residue" evidence="2">
    <location>
        <position position="63"/>
    </location>
</feature>
<name>A0A382CSY4_9ZZZZ</name>
<organism evidence="2">
    <name type="scientific">marine metagenome</name>
    <dbReference type="NCBI Taxonomy" id="408172"/>
    <lineage>
        <taxon>unclassified sequences</taxon>
        <taxon>metagenomes</taxon>
        <taxon>ecological metagenomes</taxon>
    </lineage>
</organism>
<evidence type="ECO:0000313" key="2">
    <source>
        <dbReference type="EMBL" id="SVB28413.1"/>
    </source>
</evidence>
<accession>A0A382CSY4</accession>
<dbReference type="EMBL" id="UINC01035659">
    <property type="protein sequence ID" value="SVB28413.1"/>
    <property type="molecule type" value="Genomic_DNA"/>
</dbReference>
<sequence>SRHSWSFRIPSRISSLLILPESSMAINTSSVISSSASSPSTASTTSGMPAPSLFSLDSANRLS</sequence>
<evidence type="ECO:0000256" key="1">
    <source>
        <dbReference type="SAM" id="MobiDB-lite"/>
    </source>
</evidence>
<protein>
    <submittedName>
        <fullName evidence="2">Uncharacterized protein</fullName>
    </submittedName>
</protein>
<feature type="non-terminal residue" evidence="2">
    <location>
        <position position="1"/>
    </location>
</feature>
<feature type="region of interest" description="Disordered" evidence="1">
    <location>
        <begin position="33"/>
        <end position="63"/>
    </location>
</feature>